<dbReference type="SUPFAM" id="SSF46785">
    <property type="entry name" value="Winged helix' DNA-binding domain"/>
    <property type="match status" value="1"/>
</dbReference>
<dbReference type="SMART" id="SM00345">
    <property type="entry name" value="HTH_GNTR"/>
    <property type="match status" value="1"/>
</dbReference>
<dbReference type="InterPro" id="IPR011711">
    <property type="entry name" value="GntR_C"/>
</dbReference>
<accession>A0ABQ3XZ47</accession>
<proteinExistence type="predicted"/>
<dbReference type="PANTHER" id="PTHR43537:SF24">
    <property type="entry name" value="GLUCONATE OPERON TRANSCRIPTIONAL REPRESSOR"/>
    <property type="match status" value="1"/>
</dbReference>
<dbReference type="InterPro" id="IPR000524">
    <property type="entry name" value="Tscrpt_reg_HTH_GntR"/>
</dbReference>
<dbReference type="InterPro" id="IPR036388">
    <property type="entry name" value="WH-like_DNA-bd_sf"/>
</dbReference>
<evidence type="ECO:0000313" key="5">
    <source>
        <dbReference type="EMBL" id="GID73032.1"/>
    </source>
</evidence>
<dbReference type="InterPro" id="IPR008920">
    <property type="entry name" value="TF_FadR/GntR_C"/>
</dbReference>
<evidence type="ECO:0000256" key="1">
    <source>
        <dbReference type="ARBA" id="ARBA00023015"/>
    </source>
</evidence>
<dbReference type="PANTHER" id="PTHR43537">
    <property type="entry name" value="TRANSCRIPTIONAL REGULATOR, GNTR FAMILY"/>
    <property type="match status" value="1"/>
</dbReference>
<evidence type="ECO:0000256" key="2">
    <source>
        <dbReference type="ARBA" id="ARBA00023125"/>
    </source>
</evidence>
<dbReference type="SMART" id="SM00895">
    <property type="entry name" value="FCD"/>
    <property type="match status" value="1"/>
</dbReference>
<keyword evidence="3" id="KW-0804">Transcription</keyword>
<dbReference type="Gene3D" id="1.20.120.530">
    <property type="entry name" value="GntR ligand-binding domain-like"/>
    <property type="match status" value="1"/>
</dbReference>
<dbReference type="RefSeq" id="WP_203760966.1">
    <property type="nucleotide sequence ID" value="NZ_BAAABO010000006.1"/>
</dbReference>
<dbReference type="Proteomes" id="UP000609879">
    <property type="component" value="Unassembled WGS sequence"/>
</dbReference>
<dbReference type="Pfam" id="PF00392">
    <property type="entry name" value="GntR"/>
    <property type="match status" value="1"/>
</dbReference>
<evidence type="ECO:0000259" key="4">
    <source>
        <dbReference type="PROSITE" id="PS50949"/>
    </source>
</evidence>
<comment type="caution">
    <text evidence="5">The sequence shown here is derived from an EMBL/GenBank/DDBJ whole genome shotgun (WGS) entry which is preliminary data.</text>
</comment>
<name>A0ABQ3XZ47_9ACTN</name>
<protein>
    <submittedName>
        <fullName evidence="5">GntR family transcriptional regulator</fullName>
    </submittedName>
</protein>
<sequence>MTDAVSPQAVRAERAFTVDAVAESLARRISDGEFEMGAWIRQAKLAEEYGVSRTPATLALSRLEALGVVERIANRGFRVRLPSARDVAEVIEVRGLLEGHAAYLAAQRASAEQLGRLHRAVEQFREVVSGLRAGRSEEWARARWHAANALFHATVFEAAGNGQLTTSSELLHHRLPRNTSWSAMQGDVRLLSQNANEHEAIALAIELHDGARARNLAFAHLETARDLMVARLQELA</sequence>
<organism evidence="5 6">
    <name type="scientific">Paractinoplanes deccanensis</name>
    <dbReference type="NCBI Taxonomy" id="113561"/>
    <lineage>
        <taxon>Bacteria</taxon>
        <taxon>Bacillati</taxon>
        <taxon>Actinomycetota</taxon>
        <taxon>Actinomycetes</taxon>
        <taxon>Micromonosporales</taxon>
        <taxon>Micromonosporaceae</taxon>
        <taxon>Paractinoplanes</taxon>
    </lineage>
</organism>
<gene>
    <name evidence="5" type="ORF">Ade02nite_16730</name>
</gene>
<dbReference type="Pfam" id="PF07729">
    <property type="entry name" value="FCD"/>
    <property type="match status" value="1"/>
</dbReference>
<dbReference type="InterPro" id="IPR036390">
    <property type="entry name" value="WH_DNA-bd_sf"/>
</dbReference>
<keyword evidence="1" id="KW-0805">Transcription regulation</keyword>
<evidence type="ECO:0000313" key="6">
    <source>
        <dbReference type="Proteomes" id="UP000609879"/>
    </source>
</evidence>
<dbReference type="SUPFAM" id="SSF48008">
    <property type="entry name" value="GntR ligand-binding domain-like"/>
    <property type="match status" value="1"/>
</dbReference>
<evidence type="ECO:0000256" key="3">
    <source>
        <dbReference type="ARBA" id="ARBA00023163"/>
    </source>
</evidence>
<dbReference type="Gene3D" id="1.10.10.10">
    <property type="entry name" value="Winged helix-like DNA-binding domain superfamily/Winged helix DNA-binding domain"/>
    <property type="match status" value="1"/>
</dbReference>
<dbReference type="PROSITE" id="PS50949">
    <property type="entry name" value="HTH_GNTR"/>
    <property type="match status" value="1"/>
</dbReference>
<reference evidence="5 6" key="1">
    <citation type="submission" date="2021-01" db="EMBL/GenBank/DDBJ databases">
        <title>Whole genome shotgun sequence of Actinoplanes deccanensis NBRC 13994.</title>
        <authorList>
            <person name="Komaki H."/>
            <person name="Tamura T."/>
        </authorList>
    </citation>
    <scope>NUCLEOTIDE SEQUENCE [LARGE SCALE GENOMIC DNA]</scope>
    <source>
        <strain evidence="5 6">NBRC 13994</strain>
    </source>
</reference>
<keyword evidence="2" id="KW-0238">DNA-binding</keyword>
<keyword evidence="6" id="KW-1185">Reference proteome</keyword>
<dbReference type="EMBL" id="BOMI01000026">
    <property type="protein sequence ID" value="GID73032.1"/>
    <property type="molecule type" value="Genomic_DNA"/>
</dbReference>
<feature type="domain" description="HTH gntR-type" evidence="4">
    <location>
        <begin position="15"/>
        <end position="82"/>
    </location>
</feature>